<evidence type="ECO:0000313" key="1">
    <source>
        <dbReference type="EMBL" id="MDQ0381534.1"/>
    </source>
</evidence>
<name>A0ABU0F2G5_9PSEU</name>
<comment type="caution">
    <text evidence="1">The sequence shown here is derived from an EMBL/GenBank/DDBJ whole genome shotgun (WGS) entry which is preliminary data.</text>
</comment>
<keyword evidence="2" id="KW-1185">Reference proteome</keyword>
<sequence>MIVSAIVSNVEWLAGSGLPTASVVVDGRCRVAQHIVAAGDVTVTRPRWSTSPDTVLDLNSRNSARAPVSRPLSESITAWITLVRECGGRLPG</sequence>
<dbReference type="RefSeq" id="WP_306996252.1">
    <property type="nucleotide sequence ID" value="NZ_JAUSUT010000001.1"/>
</dbReference>
<protein>
    <submittedName>
        <fullName evidence="1">Uncharacterized protein</fullName>
    </submittedName>
</protein>
<gene>
    <name evidence="1" type="ORF">FB470_005528</name>
</gene>
<accession>A0ABU0F2G5</accession>
<dbReference type="EMBL" id="JAUSUT010000001">
    <property type="protein sequence ID" value="MDQ0381534.1"/>
    <property type="molecule type" value="Genomic_DNA"/>
</dbReference>
<evidence type="ECO:0000313" key="2">
    <source>
        <dbReference type="Proteomes" id="UP001229651"/>
    </source>
</evidence>
<organism evidence="1 2">
    <name type="scientific">Amycolatopsis thermophila</name>
    <dbReference type="NCBI Taxonomy" id="206084"/>
    <lineage>
        <taxon>Bacteria</taxon>
        <taxon>Bacillati</taxon>
        <taxon>Actinomycetota</taxon>
        <taxon>Actinomycetes</taxon>
        <taxon>Pseudonocardiales</taxon>
        <taxon>Pseudonocardiaceae</taxon>
        <taxon>Amycolatopsis</taxon>
    </lineage>
</organism>
<reference evidence="1 2" key="1">
    <citation type="submission" date="2023-07" db="EMBL/GenBank/DDBJ databases">
        <title>Sequencing the genomes of 1000 actinobacteria strains.</title>
        <authorList>
            <person name="Klenk H.-P."/>
        </authorList>
    </citation>
    <scope>NUCLEOTIDE SEQUENCE [LARGE SCALE GENOMIC DNA]</scope>
    <source>
        <strain evidence="1 2">DSM 45805</strain>
    </source>
</reference>
<dbReference type="Proteomes" id="UP001229651">
    <property type="component" value="Unassembled WGS sequence"/>
</dbReference>
<proteinExistence type="predicted"/>